<gene>
    <name evidence="1" type="ORF">HMPREF0083_05463</name>
</gene>
<reference evidence="1 2" key="1">
    <citation type="submission" date="2013-08" db="EMBL/GenBank/DDBJ databases">
        <authorList>
            <person name="Weinstock G."/>
            <person name="Sodergren E."/>
            <person name="Wylie T."/>
            <person name="Fulton L."/>
            <person name="Fulton R."/>
            <person name="Fronick C."/>
            <person name="O'Laughlin M."/>
            <person name="Godfrey J."/>
            <person name="Miner T."/>
            <person name="Herter B."/>
            <person name="Appelbaum E."/>
            <person name="Cordes M."/>
            <person name="Lek S."/>
            <person name="Wollam A."/>
            <person name="Pepin K.H."/>
            <person name="Palsikar V.B."/>
            <person name="Mitreva M."/>
            <person name="Wilson R.K."/>
        </authorList>
    </citation>
    <scope>NUCLEOTIDE SEQUENCE [LARGE SCALE GENOMIC DNA]</scope>
    <source>
        <strain evidence="1 2">ATCC 12856</strain>
    </source>
</reference>
<sequence>MLLLCILHHPPHPHMLYNKEYGINKKVPTDSTKVIKRSVVSLFSTKKHKNHGERHTMDTFMGRAGKIWLSCEANSRWKKFQCLR</sequence>
<keyword evidence="2" id="KW-1185">Reference proteome</keyword>
<keyword evidence="1" id="KW-0689">Ribosomal protein</keyword>
<dbReference type="AlphaFoldDB" id="U1Y4T8"/>
<accession>U1Y4T8</accession>
<keyword evidence="1" id="KW-0687">Ribonucleoprotein</keyword>
<dbReference type="EMBL" id="AWSJ01000341">
    <property type="protein sequence ID" value="ERI05901.1"/>
    <property type="molecule type" value="Genomic_DNA"/>
</dbReference>
<dbReference type="STRING" id="649747.HMPREF0083_05463"/>
<comment type="caution">
    <text evidence="1">The sequence shown here is derived from an EMBL/GenBank/DDBJ whole genome shotgun (WGS) entry which is preliminary data.</text>
</comment>
<organism evidence="1 2">
    <name type="scientific">Aneurinibacillus aneurinilyticus ATCC 12856</name>
    <dbReference type="NCBI Taxonomy" id="649747"/>
    <lineage>
        <taxon>Bacteria</taxon>
        <taxon>Bacillati</taxon>
        <taxon>Bacillota</taxon>
        <taxon>Bacilli</taxon>
        <taxon>Bacillales</taxon>
        <taxon>Paenibacillaceae</taxon>
        <taxon>Aneurinibacillus group</taxon>
        <taxon>Aneurinibacillus</taxon>
    </lineage>
</organism>
<dbReference type="HOGENOM" id="CLU_2520396_0_0_9"/>
<name>U1Y4T8_ANEAE</name>
<dbReference type="Proteomes" id="UP000016511">
    <property type="component" value="Unassembled WGS sequence"/>
</dbReference>
<proteinExistence type="predicted"/>
<dbReference type="GO" id="GO:0005840">
    <property type="term" value="C:ribosome"/>
    <property type="evidence" value="ECO:0007669"/>
    <property type="project" value="UniProtKB-KW"/>
</dbReference>
<evidence type="ECO:0000313" key="2">
    <source>
        <dbReference type="Proteomes" id="UP000016511"/>
    </source>
</evidence>
<protein>
    <submittedName>
        <fullName evidence="1">50S ribosomal protein L23 domain protein</fullName>
    </submittedName>
</protein>
<evidence type="ECO:0000313" key="1">
    <source>
        <dbReference type="EMBL" id="ERI05901.1"/>
    </source>
</evidence>